<dbReference type="CDD" id="cd05636">
    <property type="entry name" value="LbH_G1P_TT_C_like"/>
    <property type="match status" value="1"/>
</dbReference>
<evidence type="ECO:0000256" key="6">
    <source>
        <dbReference type="ARBA" id="ARBA00022695"/>
    </source>
</evidence>
<evidence type="ECO:0000256" key="10">
    <source>
        <dbReference type="ARBA" id="ARBA00048493"/>
    </source>
</evidence>
<comment type="similarity">
    <text evidence="3">In the C-terminal section; belongs to the transferase hexapeptide repeat family.</text>
</comment>
<evidence type="ECO:0000256" key="1">
    <source>
        <dbReference type="ARBA" id="ARBA00005166"/>
    </source>
</evidence>
<evidence type="ECO:0000256" key="4">
    <source>
        <dbReference type="ARBA" id="ARBA00007947"/>
    </source>
</evidence>
<dbReference type="Pfam" id="PF25087">
    <property type="entry name" value="GMPPB_C"/>
    <property type="match status" value="1"/>
</dbReference>
<dbReference type="PANTHER" id="PTHR43584:SF8">
    <property type="entry name" value="N-ACETYLMURAMATE ALPHA-1-PHOSPHATE URIDYLYLTRANSFERASE"/>
    <property type="match status" value="1"/>
</dbReference>
<dbReference type="GO" id="GO:0019134">
    <property type="term" value="F:glucosamine-1-phosphate N-acetyltransferase activity"/>
    <property type="evidence" value="ECO:0007669"/>
    <property type="project" value="UniProtKB-EC"/>
</dbReference>
<dbReference type="InterPro" id="IPR029044">
    <property type="entry name" value="Nucleotide-diphossugar_trans"/>
</dbReference>
<evidence type="ECO:0000259" key="11">
    <source>
        <dbReference type="Pfam" id="PF00483"/>
    </source>
</evidence>
<evidence type="ECO:0000256" key="3">
    <source>
        <dbReference type="ARBA" id="ARBA00007707"/>
    </source>
</evidence>
<dbReference type="InterPro" id="IPR050065">
    <property type="entry name" value="GlmU-like"/>
</dbReference>
<dbReference type="InterPro" id="IPR005835">
    <property type="entry name" value="NTP_transferase_dom"/>
</dbReference>
<dbReference type="Proteomes" id="UP000288215">
    <property type="component" value="Unassembled WGS sequence"/>
</dbReference>
<comment type="pathway">
    <text evidence="1">Nucleotide-sugar biosynthesis; UDP-N-acetyl-alpha-D-glucosamine biosynthesis; N-acetyl-alpha-D-glucosamine 1-phosphate from alpha-D-glucosamine 6-phosphate (route II): step 2/2.</text>
</comment>
<dbReference type="UniPathway" id="UPA00113">
    <property type="reaction ID" value="UER00532"/>
</dbReference>
<evidence type="ECO:0000313" key="14">
    <source>
        <dbReference type="Proteomes" id="UP000288215"/>
    </source>
</evidence>
<sequence>MKGVILAAGKGERLDPLNSSRPKHILPIGGSPLIFHTIRALKLVGINEIIIVVHHMADQIASCIGDGSAFSVRVEYVDQGQTGGTGDALRAAAPLIGGDDFLLVYGDLAFKPSSLAGMVSFWEESGKRGAVIGAVKLPNASEYGAIESSGGRLLRIMEKSSQPAPGLVNAGMYLLPGSLLKYLDITPLSERGEYELTTTINLATEGGMVFSVYELDGESWVDVGRPWNVLEANRLLLDELVKGRSVEGAVEEGAQIRGDVVIERGATVLSGSYIEGPVWISSCCRVGPNCYLRPYTYLAQGVRVGNACEIKGSVIMERTHIGHLSYIGDSVLGRDCNIGAGTITANLRFDERNIRASLKGKMVDTGHRKLGAFLGDGVKTGINVSIYPGVKIGHSSWIGPHASVHRDVPPETVVVSKVEFEMRPRR</sequence>
<evidence type="ECO:0000256" key="7">
    <source>
        <dbReference type="ARBA" id="ARBA00023268"/>
    </source>
</evidence>
<gene>
    <name evidence="13" type="ORF">Metus_1555</name>
</gene>
<dbReference type="CDD" id="cd04181">
    <property type="entry name" value="NTP_transferase"/>
    <property type="match status" value="1"/>
</dbReference>
<dbReference type="Pfam" id="PF00483">
    <property type="entry name" value="NTP_transferase"/>
    <property type="match status" value="1"/>
</dbReference>
<keyword evidence="8" id="KW-0012">Acyltransferase</keyword>
<feature type="domain" description="Mannose-1-phosphate guanyltransferase C-terminal" evidence="12">
    <location>
        <begin position="274"/>
        <end position="346"/>
    </location>
</feature>
<dbReference type="Gene3D" id="2.160.10.10">
    <property type="entry name" value="Hexapeptide repeat proteins"/>
    <property type="match status" value="1"/>
</dbReference>
<dbReference type="InterPro" id="IPR056729">
    <property type="entry name" value="GMPPB_C"/>
</dbReference>
<feature type="domain" description="Nucleotidyl transferase" evidence="11">
    <location>
        <begin position="2"/>
        <end position="238"/>
    </location>
</feature>
<dbReference type="PANTHER" id="PTHR43584">
    <property type="entry name" value="NUCLEOTIDYL TRANSFERASE"/>
    <property type="match status" value="1"/>
</dbReference>
<evidence type="ECO:0000256" key="8">
    <source>
        <dbReference type="ARBA" id="ARBA00023315"/>
    </source>
</evidence>
<evidence type="ECO:0000256" key="9">
    <source>
        <dbReference type="ARBA" id="ARBA00048247"/>
    </source>
</evidence>
<dbReference type="InterPro" id="IPR011004">
    <property type="entry name" value="Trimer_LpxA-like_sf"/>
</dbReference>
<evidence type="ECO:0000313" key="13">
    <source>
        <dbReference type="EMBL" id="RWX73581.1"/>
    </source>
</evidence>
<comment type="caution">
    <text evidence="13">The sequence shown here is derived from an EMBL/GenBank/DDBJ whole genome shotgun (WGS) entry which is preliminary data.</text>
</comment>
<keyword evidence="7" id="KW-0511">Multifunctional enzyme</keyword>
<dbReference type="SUPFAM" id="SSF51161">
    <property type="entry name" value="Trimeric LpxA-like enzymes"/>
    <property type="match status" value="1"/>
</dbReference>
<protein>
    <submittedName>
        <fullName evidence="13">N-acetylglucosamine-1-phosphate uridyltransferase</fullName>
    </submittedName>
</protein>
<evidence type="ECO:0000256" key="2">
    <source>
        <dbReference type="ARBA" id="ARBA00005208"/>
    </source>
</evidence>
<accession>A0A444L7K4</accession>
<comment type="catalytic activity">
    <reaction evidence="9">
        <text>alpha-D-glucosamine 1-phosphate + acetyl-CoA = N-acetyl-alpha-D-glucosamine 1-phosphate + CoA + H(+)</text>
        <dbReference type="Rhea" id="RHEA:13725"/>
        <dbReference type="ChEBI" id="CHEBI:15378"/>
        <dbReference type="ChEBI" id="CHEBI:57287"/>
        <dbReference type="ChEBI" id="CHEBI:57288"/>
        <dbReference type="ChEBI" id="CHEBI:57776"/>
        <dbReference type="ChEBI" id="CHEBI:58516"/>
        <dbReference type="EC" id="2.3.1.157"/>
    </reaction>
</comment>
<dbReference type="InterPro" id="IPR023915">
    <property type="entry name" value="Bifunctiontional_GlmU_arc-type"/>
</dbReference>
<dbReference type="EMBL" id="RXGA01000003">
    <property type="protein sequence ID" value="RWX73581.1"/>
    <property type="molecule type" value="Genomic_DNA"/>
</dbReference>
<dbReference type="Gene3D" id="3.90.550.10">
    <property type="entry name" value="Spore Coat Polysaccharide Biosynthesis Protein SpsA, Chain A"/>
    <property type="match status" value="1"/>
</dbReference>
<dbReference type="AlphaFoldDB" id="A0A444L7K4"/>
<evidence type="ECO:0000259" key="12">
    <source>
        <dbReference type="Pfam" id="PF25087"/>
    </source>
</evidence>
<dbReference type="GO" id="GO:0006048">
    <property type="term" value="P:UDP-N-acetylglucosamine biosynthetic process"/>
    <property type="evidence" value="ECO:0007669"/>
    <property type="project" value="UniProtKB-UniPathway"/>
</dbReference>
<comment type="catalytic activity">
    <reaction evidence="10">
        <text>N-acetyl-alpha-D-glucosamine 1-phosphate + UTP + H(+) = UDP-N-acetyl-alpha-D-glucosamine + diphosphate</text>
        <dbReference type="Rhea" id="RHEA:13509"/>
        <dbReference type="ChEBI" id="CHEBI:15378"/>
        <dbReference type="ChEBI" id="CHEBI:33019"/>
        <dbReference type="ChEBI" id="CHEBI:46398"/>
        <dbReference type="ChEBI" id="CHEBI:57705"/>
        <dbReference type="ChEBI" id="CHEBI:57776"/>
        <dbReference type="EC" id="2.7.7.23"/>
    </reaction>
</comment>
<comment type="similarity">
    <text evidence="4">In the N-terminal section; belongs to the N-acetylglucosamine-1-phosphate uridyltransferase family.</text>
</comment>
<organism evidence="13 14">
    <name type="scientific">Methanosuratincola subterraneus</name>
    <dbReference type="NCBI Taxonomy" id="2593994"/>
    <lineage>
        <taxon>Archaea</taxon>
        <taxon>Thermoproteota</taxon>
        <taxon>Methanosuratincolia</taxon>
        <taxon>Candidatus Methanomethylicales</taxon>
        <taxon>Candidatus Methanomethylicaceae</taxon>
        <taxon>Candidatus Methanosuratincola (ex Vanwonterghem et al. 2016)</taxon>
    </lineage>
</organism>
<dbReference type="GO" id="GO:0003977">
    <property type="term" value="F:UDP-N-acetylglucosamine diphosphorylase activity"/>
    <property type="evidence" value="ECO:0007669"/>
    <property type="project" value="UniProtKB-EC"/>
</dbReference>
<dbReference type="NCBIfam" id="TIGR03992">
    <property type="entry name" value="Arch_glmU"/>
    <property type="match status" value="1"/>
</dbReference>
<dbReference type="SUPFAM" id="SSF53448">
    <property type="entry name" value="Nucleotide-diphospho-sugar transferases"/>
    <property type="match status" value="1"/>
</dbReference>
<evidence type="ECO:0000256" key="5">
    <source>
        <dbReference type="ARBA" id="ARBA00022679"/>
    </source>
</evidence>
<reference evidence="13 14" key="1">
    <citation type="submission" date="2018-12" db="EMBL/GenBank/DDBJ databases">
        <title>The complete genome of the methanogenic archaea of the candidate phylum Verstraetearchaeota, obtained from the metagenome of underground thermal water.</title>
        <authorList>
            <person name="Kadnikov V.V."/>
            <person name="Mardanov A.V."/>
            <person name="Beletsky A.V."/>
            <person name="Karnachuk O.V."/>
            <person name="Ravin N.V."/>
        </authorList>
    </citation>
    <scope>NUCLEOTIDE SEQUENCE [LARGE SCALE GENOMIC DNA]</scope>
    <source>
        <strain evidence="13">Ch88</strain>
    </source>
</reference>
<proteinExistence type="inferred from homology"/>
<name>A0A444L7K4_METS7</name>
<keyword evidence="6" id="KW-0548">Nucleotidyltransferase</keyword>
<comment type="pathway">
    <text evidence="2">Nucleotide-sugar biosynthesis; UDP-N-acetyl-alpha-D-glucosamine biosynthesis; UDP-N-acetyl-alpha-D-glucosamine from N-acetyl-alpha-D-glucosamine 1-phosphate: step 1/1.</text>
</comment>
<keyword evidence="5 13" id="KW-0808">Transferase</keyword>